<feature type="region of interest" description="Disordered" evidence="1">
    <location>
        <begin position="403"/>
        <end position="431"/>
    </location>
</feature>
<dbReference type="Proteomes" id="UP000183413">
    <property type="component" value="Unassembled WGS sequence"/>
</dbReference>
<dbReference type="SUPFAM" id="SSF48452">
    <property type="entry name" value="TPR-like"/>
    <property type="match status" value="1"/>
</dbReference>
<dbReference type="InterPro" id="IPR011990">
    <property type="entry name" value="TPR-like_helical_dom_sf"/>
</dbReference>
<dbReference type="Gene3D" id="1.25.40.10">
    <property type="entry name" value="Tetratricopeptide repeat domain"/>
    <property type="match status" value="1"/>
</dbReference>
<proteinExistence type="predicted"/>
<evidence type="ECO:0000313" key="3">
    <source>
        <dbReference type="Proteomes" id="UP000183413"/>
    </source>
</evidence>
<dbReference type="AlphaFoldDB" id="A0A1I5PQP7"/>
<dbReference type="InParanoid" id="A0A1I5PQP7"/>
<gene>
    <name evidence="2" type="ORF">SAMN04489713_113219</name>
</gene>
<protein>
    <submittedName>
        <fullName evidence="2">Tetratricopeptide repeat-containing protein</fullName>
    </submittedName>
</protein>
<sequence>MVGPAGISGFHQAMRKPIQRSVINAVDLQLSRMSRRDVELDADTLVGLLEKVLTWKAPLDAERLDAFVNALLELMVEEGPGTDFRQQERCIAVTDAAVNRLAELGSPTADLRLAQARYLAIFANNGTARLDAIRAALRSSQTDGERLRTLLTLAKYHIDASSYRQAQRILSRCEELARATPDLHILLPDVMTAWGMSYFYGSRRRAEPYFQEAIRLGKDMPPVSVVTNTLIAAWHYLGRVQVARGNWQAALDLYVKARPVLKDAGKGEAFFHLRLADILIELDAFVEAHYHLRKSGSLFRAVQEASTGEVQLNLALARLSIRKGDRRTAAAILKAAVADARSHNYPRGELKCEAELLKLLLLDRRLPSALSLVARMIVVLVAEERWGGIRYALTELQTAVGMPRGRSRRSPGARGSVIGCPCGADHGRPDE</sequence>
<keyword evidence="3" id="KW-1185">Reference proteome</keyword>
<organism evidence="2 3">
    <name type="scientific">Actinomadura madurae</name>
    <dbReference type="NCBI Taxonomy" id="1993"/>
    <lineage>
        <taxon>Bacteria</taxon>
        <taxon>Bacillati</taxon>
        <taxon>Actinomycetota</taxon>
        <taxon>Actinomycetes</taxon>
        <taxon>Streptosporangiales</taxon>
        <taxon>Thermomonosporaceae</taxon>
        <taxon>Actinomadura</taxon>
    </lineage>
</organism>
<dbReference type="EMBL" id="FOVH01000013">
    <property type="protein sequence ID" value="SFP36363.1"/>
    <property type="molecule type" value="Genomic_DNA"/>
</dbReference>
<accession>A0A1I5PQP7</accession>
<evidence type="ECO:0000256" key="1">
    <source>
        <dbReference type="SAM" id="MobiDB-lite"/>
    </source>
</evidence>
<name>A0A1I5PQP7_9ACTN</name>
<evidence type="ECO:0000313" key="2">
    <source>
        <dbReference type="EMBL" id="SFP36363.1"/>
    </source>
</evidence>
<dbReference type="STRING" id="1993.SAMN04489713_113219"/>
<reference evidence="2 3" key="1">
    <citation type="submission" date="2016-10" db="EMBL/GenBank/DDBJ databases">
        <authorList>
            <person name="de Groot N.N."/>
        </authorList>
    </citation>
    <scope>NUCLEOTIDE SEQUENCE [LARGE SCALE GENOMIC DNA]</scope>
    <source>
        <strain evidence="2 3">DSM 43067</strain>
    </source>
</reference>